<proteinExistence type="predicted"/>
<evidence type="ECO:0000313" key="3">
    <source>
        <dbReference type="EMBL" id="CAD8191942.1"/>
    </source>
</evidence>
<feature type="domain" description="Mon2/Sec7/BIG1-like HDS" evidence="2">
    <location>
        <begin position="721"/>
        <end position="795"/>
    </location>
</feature>
<dbReference type="Proteomes" id="UP000683925">
    <property type="component" value="Unassembled WGS sequence"/>
</dbReference>
<evidence type="ECO:0000259" key="2">
    <source>
        <dbReference type="Pfam" id="PF09324"/>
    </source>
</evidence>
<dbReference type="InterPro" id="IPR021133">
    <property type="entry name" value="HEAT_type_2"/>
</dbReference>
<name>A0A8S1WRY9_PAROT</name>
<dbReference type="OMA" id="CTEYIIN"/>
<feature type="repeat" description="HEAT" evidence="1">
    <location>
        <begin position="1381"/>
        <end position="1415"/>
    </location>
</feature>
<keyword evidence="4" id="KW-1185">Reference proteome</keyword>
<sequence length="1415" mass="165092">MQESRVQLALREISIIKQAMSSKKKYTPMKDSLNNFQKVLEENKKNGVQDIPRQEIQKILIPASKELKSAKFHTTLICFLLKLINLKVINDIQTSEDVLDYFLKIKEIQKDELHYKLIQSFMAFIHQDFINFRNYGFVEKCLTFVLFMKNSKMPIIQASAETSLDKLIELLSGSTQLIIAGQGFDDMNIIIDLDNQQEQNLQQATSNTPIDHQKEVQNLHSILSDLIKICDYTRPHWFPPSVPLDREFGLSSINSFLSNMGKFFTQFTTIQELLSNHLIQVLRKILAIPINMIKSSIIVVAFKCLTFLVDGPQSGEVWNILIQQIKSNEHSIHKNLGLQTLIYFVQSQIFLDQLLLIPLNEKNYILDIITLLSGLAKDISDPTELEQKRWMDMTSPTINLQQNSEVYPSDNGLVCRMLSEFQSRFVNSLYVYADQQKIQLGNLIKLQSTEKFYQIIEFTWKLNLRGIKYLLTKELDEQTLQNLLSAFQSYINIVGSIQMKAAQNAFIKTICEFCKPQIGQEFSKKHIQINKMVLNIANCLGNLLECSSWICIFKTFEECENYYLRNRLAKNSSQEEQIKTLDITILFQSLDQLFSQSPTYGNEHLITVMDAINQITIECLEQQTTLELKRSNSQFGDQKKYFSLSKLVELIKFNVFRLDIFWELIIAHFISVISSRNTNLVLNAADTLSQIIFYGFEHWTQFYKKNQQHHSEFIKEKWYKTDSIYQQTLFQPWIDMCALSQNDLKEIILNYVLKMLQNNGHEIQQKGWDSILVLLLEIGSEQTTIFVKQGLACTEYIINQFLSNLNGEQIKKLFEIIEKYKSNSNEQNINFQICNMLWHLGDFITKNNSHNSEQINILTNEELELYLPEIFQKLSVIALDPIPEIRHSAIHIFSNLLIHLNCQNLYSQWKKILENIFMKLMHNINNTFQEKNQNKDLDVTQWEETVKSVIQAFIKLIKKYFLIIDESSQEKDQDIELLIKETTPDLVVIFQQGKPFLSLEAAKQMRELFLYKPIVCLKNFSNVIDQISILFNQQYQDIKYIKTLILHIAPELLEFLNDIVKLASNILIDQVVDIYYKILEYPIIVHSKLDLIQNKIFFEDNLAPKQMMATLQQNLSKQPQKFVERMIANIHELIKEPPNNKFKHILIKRHLLQLNTVLDSNIDFFCQFQELYEKIILTMRNNDQYLYFTETLNEDKSIYMIMAENYLSRAKTYLTSNAEGQLKILKTLQLVLPDKSVCENIQQQSKILNSENQLLQNSYIEEISQIYVNNPQLSNSSEFMEFIQKLYELSQYSKIAIHKLCILSENSKVLQYLLDASQKILQSSNSEQLNNDKKLIDLLNYLIQTKIPENSFISFISLDGQETSFGETSLLQSNIGHLFYLMPYLVQLIGHQQDDVRIKVQQVLSKISQLVVKID</sequence>
<gene>
    <name evidence="3" type="ORF">POCTA_138.1.T1010027</name>
</gene>
<organism evidence="3 4">
    <name type="scientific">Paramecium octaurelia</name>
    <dbReference type="NCBI Taxonomy" id="43137"/>
    <lineage>
        <taxon>Eukaryota</taxon>
        <taxon>Sar</taxon>
        <taxon>Alveolata</taxon>
        <taxon>Ciliophora</taxon>
        <taxon>Intramacronucleata</taxon>
        <taxon>Oligohymenophorea</taxon>
        <taxon>Peniculida</taxon>
        <taxon>Parameciidae</taxon>
        <taxon>Paramecium</taxon>
    </lineage>
</organism>
<reference evidence="3" key="1">
    <citation type="submission" date="2021-01" db="EMBL/GenBank/DDBJ databases">
        <authorList>
            <consortium name="Genoscope - CEA"/>
            <person name="William W."/>
        </authorList>
    </citation>
    <scope>NUCLEOTIDE SEQUENCE</scope>
</reference>
<evidence type="ECO:0000313" key="4">
    <source>
        <dbReference type="Proteomes" id="UP000683925"/>
    </source>
</evidence>
<protein>
    <recommendedName>
        <fullName evidence="2">Mon2/Sec7/BIG1-like HDS domain-containing protein</fullName>
    </recommendedName>
</protein>
<dbReference type="InterPro" id="IPR015403">
    <property type="entry name" value="Mon2/Sec7/BIG1-like_HDS"/>
</dbReference>
<dbReference type="PROSITE" id="PS50077">
    <property type="entry name" value="HEAT_REPEAT"/>
    <property type="match status" value="1"/>
</dbReference>
<evidence type="ECO:0000256" key="1">
    <source>
        <dbReference type="PROSITE-ProRule" id="PRU00103"/>
    </source>
</evidence>
<dbReference type="OrthoDB" id="292001at2759"/>
<dbReference type="Pfam" id="PF09324">
    <property type="entry name" value="Sec7-like_HDS"/>
    <property type="match status" value="1"/>
</dbReference>
<dbReference type="EMBL" id="CAJJDP010000101">
    <property type="protein sequence ID" value="CAD8191942.1"/>
    <property type="molecule type" value="Genomic_DNA"/>
</dbReference>
<comment type="caution">
    <text evidence="3">The sequence shown here is derived from an EMBL/GenBank/DDBJ whole genome shotgun (WGS) entry which is preliminary data.</text>
</comment>
<accession>A0A8S1WRY9</accession>